<dbReference type="NCBIfam" id="NF003376">
    <property type="entry name" value="PRK04452.1-2"/>
    <property type="match status" value="1"/>
</dbReference>
<protein>
    <submittedName>
        <fullName evidence="2">Acetyl-CoA decarbonylase/synthase delta subunit</fullName>
        <ecNumber evidence="2">2.1.1.245</ecNumber>
    </submittedName>
</protein>
<keyword evidence="2" id="KW-0808">Transferase</keyword>
<dbReference type="STRING" id="1217799.DEALK_14580"/>
<dbReference type="SUPFAM" id="SSF51717">
    <property type="entry name" value="Dihydropteroate synthetase-like"/>
    <property type="match status" value="1"/>
</dbReference>
<dbReference type="PANTHER" id="PTHR36214:SF5">
    <property type="entry name" value="ACETYL-COA DECARBONYLASE_SYNTHASE COMPLEX SUBUNIT DELTA"/>
    <property type="match status" value="1"/>
</dbReference>
<dbReference type="EMBL" id="LFDV01000002">
    <property type="protein sequence ID" value="KTB48612.1"/>
    <property type="molecule type" value="Genomic_DNA"/>
</dbReference>
<evidence type="ECO:0000313" key="2">
    <source>
        <dbReference type="EMBL" id="KTB48612.1"/>
    </source>
</evidence>
<name>A0A0W0GJ75_9CHLR</name>
<dbReference type="InterPro" id="IPR011005">
    <property type="entry name" value="Dihydropteroate_synth-like_sf"/>
</dbReference>
<evidence type="ECO:0000313" key="3">
    <source>
        <dbReference type="Proteomes" id="UP000053947"/>
    </source>
</evidence>
<keyword evidence="2" id="KW-0489">Methyltransferase</keyword>
<dbReference type="EC" id="2.1.1.245" evidence="2"/>
<comment type="caution">
    <text evidence="2">The sequence shown here is derived from an EMBL/GenBank/DDBJ whole genome shotgun (WGS) entry which is preliminary data.</text>
</comment>
<dbReference type="GO" id="GO:0032259">
    <property type="term" value="P:methylation"/>
    <property type="evidence" value="ECO:0007669"/>
    <property type="project" value="UniProtKB-KW"/>
</dbReference>
<dbReference type="PATRIC" id="fig|1217799.6.peg.1506"/>
<dbReference type="InterPro" id="IPR051069">
    <property type="entry name" value="ACDS_complex_subunit"/>
</dbReference>
<organism evidence="2 3">
    <name type="scientific">Dehalogenimonas alkenigignens</name>
    <dbReference type="NCBI Taxonomy" id="1217799"/>
    <lineage>
        <taxon>Bacteria</taxon>
        <taxon>Bacillati</taxon>
        <taxon>Chloroflexota</taxon>
        <taxon>Dehalococcoidia</taxon>
        <taxon>Dehalococcoidales</taxon>
        <taxon>Dehalococcoidaceae</taxon>
        <taxon>Dehalogenimonas</taxon>
    </lineage>
</organism>
<proteinExistence type="predicted"/>
<reference evidence="2 3" key="1">
    <citation type="submission" date="2015-06" db="EMBL/GenBank/DDBJ databases">
        <title>Genome sequence of the organohalide-respiring Dehalogenimonas alkenigignens type strain (IP3-3T).</title>
        <authorList>
            <person name="Key T.A."/>
            <person name="Richmond D.P."/>
            <person name="Bowman K.S."/>
            <person name="Cho Y.-J."/>
            <person name="Chun J."/>
            <person name="da Costa M.S."/>
            <person name="Rainey F.A."/>
            <person name="Moe W.M."/>
        </authorList>
    </citation>
    <scope>NUCLEOTIDE SEQUENCE [LARGE SCALE GENOMIC DNA]</scope>
    <source>
        <strain evidence="2 3">IP3-3</strain>
    </source>
</reference>
<dbReference type="Gene3D" id="3.20.20.20">
    <property type="entry name" value="Dihydropteroate synthase-like"/>
    <property type="match status" value="1"/>
</dbReference>
<accession>A0A0W0GJ75</accession>
<feature type="domain" description="CO dehydrogenase/acetyl-CoA synthase delta subunit TIM barrel" evidence="1">
    <location>
        <begin position="17"/>
        <end position="306"/>
    </location>
</feature>
<dbReference type="GO" id="GO:0008168">
    <property type="term" value="F:methyltransferase activity"/>
    <property type="evidence" value="ECO:0007669"/>
    <property type="project" value="UniProtKB-KW"/>
</dbReference>
<keyword evidence="3" id="KW-1185">Reference proteome</keyword>
<dbReference type="Pfam" id="PF03599">
    <property type="entry name" value="CdhD"/>
    <property type="match status" value="1"/>
</dbReference>
<dbReference type="AlphaFoldDB" id="A0A0W0GJ75"/>
<sequence length="314" mass="34211">MAVEIPKLNYTGSIRSVSLGGSDNTVTVGGETCFPFYTFEGAMPNHPRIAMEVYDERPVDWPEAAVFPFADVLDDPVAWAGKCVEVYGAEMICLQLESTDPNGSNRSSEEAARVVQKVAAAVDVPLIVWGTANHDKDTEVLRVVAETTQNRRLVLGPVEEGDYKKISAAAMAYGHTVIASSPIDINLAKQLNILMGNLGVNPGNMIMDPTVSAIGYGIEYAYSVMERIRMAALTQQDDKLQFPLICNIARETWKSKEAKVSETEDPRLGDPSRRGITLEAMSATILLLAGADILIMRHPEAIKLIKELISDLSI</sequence>
<dbReference type="RefSeq" id="WP_058439568.1">
    <property type="nucleotide sequence ID" value="NZ_KQ758903.1"/>
</dbReference>
<gene>
    <name evidence="2" type="ORF">DEALK_14580</name>
</gene>
<dbReference type="NCBIfam" id="NF003377">
    <property type="entry name" value="PRK04452.1-3"/>
    <property type="match status" value="1"/>
</dbReference>
<dbReference type="InterPro" id="IPR016041">
    <property type="entry name" value="Ac-CoA_synth_d_su_TIM-brl"/>
</dbReference>
<dbReference type="PANTHER" id="PTHR36214">
    <property type="match status" value="1"/>
</dbReference>
<dbReference type="OrthoDB" id="148113at2"/>
<evidence type="ECO:0000259" key="1">
    <source>
        <dbReference type="Pfam" id="PF03599"/>
    </source>
</evidence>
<dbReference type="Proteomes" id="UP000053947">
    <property type="component" value="Unassembled WGS sequence"/>
</dbReference>